<name>A0A845U705_9PROT</name>
<dbReference type="EMBL" id="WNJL01000022">
    <property type="protein sequence ID" value="NDU41939.1"/>
    <property type="molecule type" value="Genomic_DNA"/>
</dbReference>
<evidence type="ECO:0000313" key="1">
    <source>
        <dbReference type="EMBL" id="NDU41939.1"/>
    </source>
</evidence>
<sequence length="76" mass="8640">MGQVTIYLDDETEHRLKSAAAAANVPVSRWVATLVKDKTRVSWPDAVRSLRGAWSDFPQLDDLRREVATDVQREPF</sequence>
<comment type="caution">
    <text evidence="1">The sequence shown here is derived from an EMBL/GenBank/DDBJ whole genome shotgun (WGS) entry which is preliminary data.</text>
</comment>
<dbReference type="RefSeq" id="WP_163096972.1">
    <property type="nucleotide sequence ID" value="NZ_CP127523.1"/>
</dbReference>
<reference evidence="1" key="1">
    <citation type="submission" date="2019-11" db="EMBL/GenBank/DDBJ databases">
        <title>Acidithiobacillus ferrianus sp. nov.: a facultatively anaerobic and extremely acidophilic chemolithoautotroph.</title>
        <authorList>
            <person name="Norris P.R."/>
            <person name="Falagan C."/>
            <person name="Moya-Beltran A."/>
            <person name="Castro M."/>
            <person name="Quatrini R."/>
            <person name="Johnson D.B."/>
        </authorList>
    </citation>
    <scope>NUCLEOTIDE SEQUENCE [LARGE SCALE GENOMIC DNA]</scope>
    <source>
        <strain evidence="1">MG</strain>
    </source>
</reference>
<organism evidence="1">
    <name type="scientific">Acidithiobacillus ferrianus</name>
    <dbReference type="NCBI Taxonomy" id="2678518"/>
    <lineage>
        <taxon>Bacteria</taxon>
        <taxon>Pseudomonadati</taxon>
        <taxon>Pseudomonadota</taxon>
        <taxon>Acidithiobacillia</taxon>
        <taxon>Acidithiobacillales</taxon>
        <taxon>Acidithiobacillaceae</taxon>
        <taxon>Acidithiobacillus</taxon>
    </lineage>
</organism>
<proteinExistence type="predicted"/>
<gene>
    <name evidence="1" type="ORF">GL267_04545</name>
</gene>
<accession>A0A845U705</accession>
<dbReference type="AlphaFoldDB" id="A0A845U705"/>
<protein>
    <submittedName>
        <fullName evidence="1">CopG family transcriptional regulator</fullName>
    </submittedName>
</protein>